<evidence type="ECO:0000256" key="4">
    <source>
        <dbReference type="RuleBase" id="RU363099"/>
    </source>
</evidence>
<comment type="subunit">
    <text evidence="2 4">Homodimer.</text>
</comment>
<gene>
    <name evidence="5" type="ORF">GSCOC_T00031646001</name>
</gene>
<dbReference type="STRING" id="49390.A0A068UR63"/>
<evidence type="ECO:0000313" key="5">
    <source>
        <dbReference type="EMBL" id="CDP10782.1"/>
    </source>
</evidence>
<evidence type="ECO:0000313" key="6">
    <source>
        <dbReference type="Proteomes" id="UP000295252"/>
    </source>
</evidence>
<dbReference type="OrthoDB" id="1925209at2759"/>
<feature type="signal peptide" evidence="4">
    <location>
        <begin position="1"/>
        <end position="22"/>
    </location>
</feature>
<dbReference type="PANTHER" id="PTHR21495">
    <property type="entry name" value="NUCLEOPORIN-RELATED"/>
    <property type="match status" value="1"/>
</dbReference>
<dbReference type="PhylomeDB" id="A0A068UR63"/>
<protein>
    <recommendedName>
        <fullName evidence="4">Dirigent protein</fullName>
    </recommendedName>
</protein>
<keyword evidence="6" id="KW-1185">Reference proteome</keyword>
<reference evidence="6" key="1">
    <citation type="journal article" date="2014" name="Science">
        <title>The coffee genome provides insight into the convergent evolution of caffeine biosynthesis.</title>
        <authorList>
            <person name="Denoeud F."/>
            <person name="Carretero-Paulet L."/>
            <person name="Dereeper A."/>
            <person name="Droc G."/>
            <person name="Guyot R."/>
            <person name="Pietrella M."/>
            <person name="Zheng C."/>
            <person name="Alberti A."/>
            <person name="Anthony F."/>
            <person name="Aprea G."/>
            <person name="Aury J.M."/>
            <person name="Bento P."/>
            <person name="Bernard M."/>
            <person name="Bocs S."/>
            <person name="Campa C."/>
            <person name="Cenci A."/>
            <person name="Combes M.C."/>
            <person name="Crouzillat D."/>
            <person name="Da Silva C."/>
            <person name="Daddiego L."/>
            <person name="De Bellis F."/>
            <person name="Dussert S."/>
            <person name="Garsmeur O."/>
            <person name="Gayraud T."/>
            <person name="Guignon V."/>
            <person name="Jahn K."/>
            <person name="Jamilloux V."/>
            <person name="Joet T."/>
            <person name="Labadie K."/>
            <person name="Lan T."/>
            <person name="Leclercq J."/>
            <person name="Lepelley M."/>
            <person name="Leroy T."/>
            <person name="Li L.T."/>
            <person name="Librado P."/>
            <person name="Lopez L."/>
            <person name="Munoz A."/>
            <person name="Noel B."/>
            <person name="Pallavicini A."/>
            <person name="Perrotta G."/>
            <person name="Poncet V."/>
            <person name="Pot D."/>
            <person name="Priyono X."/>
            <person name="Rigoreau M."/>
            <person name="Rouard M."/>
            <person name="Rozas J."/>
            <person name="Tranchant-Dubreuil C."/>
            <person name="VanBuren R."/>
            <person name="Zhang Q."/>
            <person name="Andrade A.C."/>
            <person name="Argout X."/>
            <person name="Bertrand B."/>
            <person name="de Kochko A."/>
            <person name="Graziosi G."/>
            <person name="Henry R.J."/>
            <person name="Jayarama X."/>
            <person name="Ming R."/>
            <person name="Nagai C."/>
            <person name="Rounsley S."/>
            <person name="Sankoff D."/>
            <person name="Giuliano G."/>
            <person name="Albert V.A."/>
            <person name="Wincker P."/>
            <person name="Lashermes P."/>
        </authorList>
    </citation>
    <scope>NUCLEOTIDE SEQUENCE [LARGE SCALE GENOMIC DNA]</scope>
    <source>
        <strain evidence="6">cv. DH200-94</strain>
    </source>
</reference>
<dbReference type="GO" id="GO:0048046">
    <property type="term" value="C:apoplast"/>
    <property type="evidence" value="ECO:0007669"/>
    <property type="project" value="UniProtKB-SubCell"/>
</dbReference>
<comment type="function">
    <text evidence="4">Dirigent proteins impart stereoselectivity on the phenoxy radical-coupling reaction, yielding optically active lignans from two molecules of coniferyl alcohol in the biosynthesis of lignans, flavonolignans, and alkaloids and thus plays a central role in plant secondary metabolism.</text>
</comment>
<dbReference type="Gene3D" id="2.40.480.10">
    <property type="entry name" value="Allene oxide cyclase-like"/>
    <property type="match status" value="1"/>
</dbReference>
<dbReference type="InParanoid" id="A0A068UR63"/>
<keyword evidence="4" id="KW-0732">Signal</keyword>
<accession>A0A068UR63</accession>
<dbReference type="EMBL" id="HG739131">
    <property type="protein sequence ID" value="CDP10782.1"/>
    <property type="molecule type" value="Genomic_DNA"/>
</dbReference>
<dbReference type="Gramene" id="CDP10782">
    <property type="protein sequence ID" value="CDP10782"/>
    <property type="gene ID" value="GSCOC_T00031646001"/>
</dbReference>
<dbReference type="GO" id="GO:0009699">
    <property type="term" value="P:phenylpropanoid biosynthetic process"/>
    <property type="evidence" value="ECO:0007669"/>
    <property type="project" value="UniProtKB-ARBA"/>
</dbReference>
<name>A0A068UR63_COFCA</name>
<comment type="subcellular location">
    <subcellularLocation>
        <location evidence="4">Secreted</location>
        <location evidence="4">Extracellular space</location>
        <location evidence="4">Apoplast</location>
    </subcellularLocation>
</comment>
<feature type="chain" id="PRO_5008190191" description="Dirigent protein" evidence="4">
    <location>
        <begin position="23"/>
        <end position="176"/>
    </location>
</feature>
<evidence type="ECO:0000256" key="1">
    <source>
        <dbReference type="ARBA" id="ARBA00010746"/>
    </source>
</evidence>
<comment type="similarity">
    <text evidence="1 4">Belongs to the plant dirigent protein family.</text>
</comment>
<dbReference type="InterPro" id="IPR044859">
    <property type="entry name" value="Allene_oxi_cyc_Dirigent"/>
</dbReference>
<evidence type="ECO:0000256" key="3">
    <source>
        <dbReference type="ARBA" id="ARBA00022525"/>
    </source>
</evidence>
<dbReference type="OMA" id="FETIHFD"/>
<evidence type="ECO:0000256" key="2">
    <source>
        <dbReference type="ARBA" id="ARBA00011738"/>
    </source>
</evidence>
<dbReference type="Pfam" id="PF03018">
    <property type="entry name" value="Dirigent"/>
    <property type="match status" value="1"/>
</dbReference>
<dbReference type="InterPro" id="IPR004265">
    <property type="entry name" value="Dirigent"/>
</dbReference>
<dbReference type="AlphaFoldDB" id="A0A068UR63"/>
<keyword evidence="4" id="KW-0052">Apoplast</keyword>
<proteinExistence type="inferred from homology"/>
<organism evidence="5 6">
    <name type="scientific">Coffea canephora</name>
    <name type="common">Robusta coffee</name>
    <dbReference type="NCBI Taxonomy" id="49390"/>
    <lineage>
        <taxon>Eukaryota</taxon>
        <taxon>Viridiplantae</taxon>
        <taxon>Streptophyta</taxon>
        <taxon>Embryophyta</taxon>
        <taxon>Tracheophyta</taxon>
        <taxon>Spermatophyta</taxon>
        <taxon>Magnoliopsida</taxon>
        <taxon>eudicotyledons</taxon>
        <taxon>Gunneridae</taxon>
        <taxon>Pentapetalae</taxon>
        <taxon>asterids</taxon>
        <taxon>lamiids</taxon>
        <taxon>Gentianales</taxon>
        <taxon>Rubiaceae</taxon>
        <taxon>Ixoroideae</taxon>
        <taxon>Gardenieae complex</taxon>
        <taxon>Bertiereae - Coffeeae clade</taxon>
        <taxon>Coffeeae</taxon>
        <taxon>Coffea</taxon>
    </lineage>
</organism>
<sequence>MASNSIKLYLLLILALVTCSKAELGELKETSMTIYFQDQYGGPNATVAQILPENPDGHLSFKKFGAIFCTDDLVTEGFDVSSTQVARAQGVYITSALDGSNTHVLVSIVFNNGEFKGSTLEVQGASAQFERVREVAVVGGTGKFRFARGYVTFETIHINSAANLAVIQCNITVLHY</sequence>
<dbReference type="Proteomes" id="UP000295252">
    <property type="component" value="Chromosome VII"/>
</dbReference>
<keyword evidence="3 4" id="KW-0964">Secreted</keyword>